<dbReference type="PANTHER" id="PTHR11085">
    <property type="entry name" value="NAD-DEPENDENT PROTEIN DEACYLASE SIRTUIN-5, MITOCHONDRIAL-RELATED"/>
    <property type="match status" value="1"/>
</dbReference>
<dbReference type="NCBIfam" id="NF003738">
    <property type="entry name" value="PRK05333.1"/>
    <property type="match status" value="1"/>
</dbReference>
<dbReference type="GO" id="GO:0017136">
    <property type="term" value="F:histone deacetylase activity, NAD-dependent"/>
    <property type="evidence" value="ECO:0007669"/>
    <property type="project" value="TreeGrafter"/>
</dbReference>
<gene>
    <name evidence="5" type="primary">cobB</name>
    <name evidence="9" type="ORF">CEE55_11280</name>
    <name evidence="8" type="ORF">STNY_R02510</name>
</gene>
<reference evidence="8 11" key="2">
    <citation type="submission" date="2021-05" db="EMBL/GenBank/DDBJ databases">
        <title>Complete Genome Sequence of Stenotrophomonas pavanii strain Y.</title>
        <authorList>
            <person name="Dohra H."/>
            <person name="Mohad Din A.R.J."/>
            <person name="Suzuki K."/>
            <person name="Fatma A."/>
            <person name="Honjyo M."/>
            <person name="Nishimura T."/>
            <person name="Moriuch R."/>
            <person name="Masuda K."/>
            <person name="Minoura A."/>
            <person name="Tashiro Y."/>
            <person name="Futamata H."/>
        </authorList>
    </citation>
    <scope>NUCLEOTIDE SEQUENCE [LARGE SCALE GENOMIC DNA]</scope>
    <source>
        <strain evidence="8">Berkeley</strain>
        <strain evidence="11">Y</strain>
    </source>
</reference>
<feature type="domain" description="Deacetylase sirtuin-type" evidence="7">
    <location>
        <begin position="1"/>
        <end position="271"/>
    </location>
</feature>
<evidence type="ECO:0000256" key="2">
    <source>
        <dbReference type="ARBA" id="ARBA00022723"/>
    </source>
</evidence>
<name>A0A246KY64_9GAMM</name>
<keyword evidence="3 5" id="KW-0862">Zinc</keyword>
<feature type="binding site" evidence="5">
    <location>
        <begin position="98"/>
        <end position="101"/>
    </location>
    <ligand>
        <name>NAD(+)</name>
        <dbReference type="ChEBI" id="CHEBI:57540"/>
    </ligand>
</feature>
<dbReference type="Gene3D" id="3.40.50.1220">
    <property type="entry name" value="TPP-binding domain"/>
    <property type="match status" value="1"/>
</dbReference>
<feature type="binding site" evidence="5">
    <location>
        <begin position="240"/>
        <end position="242"/>
    </location>
    <ligand>
        <name>NAD(+)</name>
        <dbReference type="ChEBI" id="CHEBI:57540"/>
    </ligand>
</feature>
<keyword evidence="1 5" id="KW-0808">Transferase</keyword>
<keyword evidence="11" id="KW-1185">Reference proteome</keyword>
<dbReference type="InterPro" id="IPR029035">
    <property type="entry name" value="DHS-like_NAD/FAD-binding_dom"/>
</dbReference>
<feature type="binding site" evidence="5 6">
    <location>
        <position position="124"/>
    </location>
    <ligand>
        <name>Zn(2+)</name>
        <dbReference type="ChEBI" id="CHEBI:29105"/>
    </ligand>
</feature>
<dbReference type="RefSeq" id="WP_049465442.1">
    <property type="nucleotide sequence ID" value="NZ_AP024684.1"/>
</dbReference>
<dbReference type="InterPro" id="IPR026591">
    <property type="entry name" value="Sirtuin_cat_small_dom_sf"/>
</dbReference>
<evidence type="ECO:0000256" key="5">
    <source>
        <dbReference type="HAMAP-Rule" id="MF_01967"/>
    </source>
</evidence>
<feature type="binding site" evidence="5">
    <location>
        <position position="258"/>
    </location>
    <ligand>
        <name>NAD(+)</name>
        <dbReference type="ChEBI" id="CHEBI:57540"/>
    </ligand>
</feature>
<evidence type="ECO:0000313" key="8">
    <source>
        <dbReference type="EMBL" id="BCX42104.1"/>
    </source>
</evidence>
<reference evidence="9 10" key="1">
    <citation type="submission" date="2017-06" db="EMBL/GenBank/DDBJ databases">
        <authorList>
            <person name="Kim H.J."/>
            <person name="Triplett B.A."/>
        </authorList>
    </citation>
    <scope>NUCLEOTIDE SEQUENCE [LARGE SCALE GENOMIC DNA]</scope>
    <source>
        <strain evidence="9 10">S18795</strain>
    </source>
</reference>
<feature type="binding site" evidence="5">
    <location>
        <position position="177"/>
    </location>
    <ligand>
        <name>Zn(2+)</name>
        <dbReference type="ChEBI" id="CHEBI:29105"/>
    </ligand>
</feature>
<dbReference type="InterPro" id="IPR026590">
    <property type="entry name" value="Ssirtuin_cat_dom"/>
</dbReference>
<evidence type="ECO:0000256" key="4">
    <source>
        <dbReference type="ARBA" id="ARBA00023027"/>
    </source>
</evidence>
<evidence type="ECO:0000313" key="10">
    <source>
        <dbReference type="Proteomes" id="UP000197904"/>
    </source>
</evidence>
<organism evidence="9 10">
    <name type="scientific">Stenotrophomonas pavanii</name>
    <dbReference type="NCBI Taxonomy" id="487698"/>
    <lineage>
        <taxon>Bacteria</taxon>
        <taxon>Pseudomonadati</taxon>
        <taxon>Pseudomonadota</taxon>
        <taxon>Gammaproteobacteria</taxon>
        <taxon>Lysobacterales</taxon>
        <taxon>Lysobacteraceae</taxon>
        <taxon>Stenotrophomonas</taxon>
    </lineage>
</organism>
<dbReference type="Proteomes" id="UP000825066">
    <property type="component" value="Chromosome"/>
</dbReference>
<evidence type="ECO:0000256" key="1">
    <source>
        <dbReference type="ARBA" id="ARBA00022679"/>
    </source>
</evidence>
<dbReference type="PROSITE" id="PS50305">
    <property type="entry name" value="SIRTUIN"/>
    <property type="match status" value="1"/>
</dbReference>
<dbReference type="GO" id="GO:0005737">
    <property type="term" value="C:cytoplasm"/>
    <property type="evidence" value="ECO:0007669"/>
    <property type="project" value="UniProtKB-SubCell"/>
</dbReference>
<dbReference type="Gene3D" id="3.30.1600.10">
    <property type="entry name" value="SIR2/SIRT2 'Small Domain"/>
    <property type="match status" value="1"/>
</dbReference>
<comment type="similarity">
    <text evidence="5">Belongs to the sirtuin family. Class II subfamily.</text>
</comment>
<dbReference type="CDD" id="cd01409">
    <property type="entry name" value="SIRT4"/>
    <property type="match status" value="1"/>
</dbReference>
<dbReference type="PANTHER" id="PTHR11085:SF10">
    <property type="entry name" value="NAD-DEPENDENT PROTEIN DEACYLASE SIRTUIN-5, MITOCHONDRIAL-RELATED"/>
    <property type="match status" value="1"/>
</dbReference>
<dbReference type="EMBL" id="NIXP01000079">
    <property type="protein sequence ID" value="OWR33483.1"/>
    <property type="molecule type" value="Genomic_DNA"/>
</dbReference>
<feature type="binding site" evidence="5">
    <location>
        <begin position="214"/>
        <end position="216"/>
    </location>
    <ligand>
        <name>NAD(+)</name>
        <dbReference type="ChEBI" id="CHEBI:57540"/>
    </ligand>
</feature>
<dbReference type="GO" id="GO:0008270">
    <property type="term" value="F:zinc ion binding"/>
    <property type="evidence" value="ECO:0007669"/>
    <property type="project" value="UniProtKB-UniRule"/>
</dbReference>
<dbReference type="SUPFAM" id="SSF52467">
    <property type="entry name" value="DHS-like NAD/FAD-binding domain"/>
    <property type="match status" value="1"/>
</dbReference>
<evidence type="ECO:0000259" key="7">
    <source>
        <dbReference type="PROSITE" id="PS50305"/>
    </source>
</evidence>
<feature type="binding site" evidence="5 6">
    <location>
        <position position="174"/>
    </location>
    <ligand>
        <name>Zn(2+)</name>
        <dbReference type="ChEBI" id="CHEBI:29105"/>
    </ligand>
</feature>
<feature type="active site" description="Proton acceptor" evidence="5 6">
    <location>
        <position position="116"/>
    </location>
</feature>
<keyword evidence="4 5" id="KW-0520">NAD</keyword>
<evidence type="ECO:0000313" key="11">
    <source>
        <dbReference type="Proteomes" id="UP000825066"/>
    </source>
</evidence>
<feature type="binding site" evidence="6">
    <location>
        <position position="178"/>
    </location>
    <ligand>
        <name>Zn(2+)</name>
        <dbReference type="ChEBI" id="CHEBI:29105"/>
    </ligand>
</feature>
<dbReference type="EMBL" id="AP024684">
    <property type="protein sequence ID" value="BCX42104.1"/>
    <property type="molecule type" value="Genomic_DNA"/>
</dbReference>
<comment type="subcellular location">
    <subcellularLocation>
        <location evidence="5">Cytoplasm</location>
    </subcellularLocation>
</comment>
<evidence type="ECO:0000313" key="9">
    <source>
        <dbReference type="EMBL" id="OWR33483.1"/>
    </source>
</evidence>
<dbReference type="Proteomes" id="UP000197904">
    <property type="component" value="Unassembled WGS sequence"/>
</dbReference>
<dbReference type="Pfam" id="PF02146">
    <property type="entry name" value="SIR2"/>
    <property type="match status" value="1"/>
</dbReference>
<dbReference type="HAMAP" id="MF_01967">
    <property type="entry name" value="Sirtuin_ClassII"/>
    <property type="match status" value="1"/>
</dbReference>
<accession>A0A246KY64</accession>
<keyword evidence="2 5" id="KW-0479">Metal-binding</keyword>
<comment type="caution">
    <text evidence="5">Lacks conserved residue(s) required for the propagation of feature annotation.</text>
</comment>
<proteinExistence type="inferred from homology"/>
<dbReference type="InterPro" id="IPR026587">
    <property type="entry name" value="Sirtuin_class_II"/>
</dbReference>
<sequence length="271" mass="29694">MTSPLTDFIDRAQRLFVLTGAGCSTASGIPDYRDTDGQWKHTPPVTYQAFMGEVATRQRYWARSLLGWPRFGLARPNGTHHALAALERRGKLQLLLTQNVDGLHQRAGSRTVIDLHGRLDQVRCMGCERRSDRGAFQQRLLDANPGWDTLEASIAPDGDADLEADFSGFVVPDCAYCCGLLKPDVVFFGENVPRDRVTAVHDHLQQADAVLVVGSSLMVYSGFRFVQAAARAGLPVAAVNRGRTRADDLLQFKDERDCAEALASVIEPPAG</sequence>
<evidence type="ECO:0000256" key="6">
    <source>
        <dbReference type="PROSITE-ProRule" id="PRU00236"/>
    </source>
</evidence>
<dbReference type="AlphaFoldDB" id="A0A246KY64"/>
<dbReference type="InterPro" id="IPR003000">
    <property type="entry name" value="Sirtuin"/>
</dbReference>
<dbReference type="GO" id="GO:0070403">
    <property type="term" value="F:NAD+ binding"/>
    <property type="evidence" value="ECO:0007669"/>
    <property type="project" value="UniProtKB-UniRule"/>
</dbReference>
<protein>
    <recommendedName>
        <fullName evidence="5">NAD-dependent protein deacetylase</fullName>
        <ecNumber evidence="5">2.3.1.286</ecNumber>
    </recommendedName>
    <alternativeName>
        <fullName evidence="5">Regulatory protein SIR2 homolog</fullName>
    </alternativeName>
</protein>
<feature type="binding site" evidence="5 6">
    <location>
        <position position="127"/>
    </location>
    <ligand>
        <name>Zn(2+)</name>
        <dbReference type="ChEBI" id="CHEBI:29105"/>
    </ligand>
</feature>
<evidence type="ECO:0000256" key="3">
    <source>
        <dbReference type="ARBA" id="ARBA00022833"/>
    </source>
</evidence>
<comment type="catalytic activity">
    <reaction evidence="5">
        <text>N(6)-acetyl-L-lysyl-[protein] + NAD(+) + H2O = 2''-O-acetyl-ADP-D-ribose + nicotinamide + L-lysyl-[protein]</text>
        <dbReference type="Rhea" id="RHEA:43636"/>
        <dbReference type="Rhea" id="RHEA-COMP:9752"/>
        <dbReference type="Rhea" id="RHEA-COMP:10731"/>
        <dbReference type="ChEBI" id="CHEBI:15377"/>
        <dbReference type="ChEBI" id="CHEBI:17154"/>
        <dbReference type="ChEBI" id="CHEBI:29969"/>
        <dbReference type="ChEBI" id="CHEBI:57540"/>
        <dbReference type="ChEBI" id="CHEBI:61930"/>
        <dbReference type="ChEBI" id="CHEBI:83767"/>
        <dbReference type="EC" id="2.3.1.286"/>
    </reaction>
</comment>
<dbReference type="EC" id="2.3.1.286" evidence="5"/>
<comment type="cofactor">
    <cofactor evidence="5">
        <name>Zn(2+)</name>
        <dbReference type="ChEBI" id="CHEBI:29105"/>
    </cofactor>
    <text evidence="5">Binds 1 zinc ion per subunit.</text>
</comment>
<keyword evidence="5" id="KW-0963">Cytoplasm</keyword>
<comment type="function">
    <text evidence="5">NAD-dependent protein deacetylase which modulates the activities of several enzymes which are inactive in their acetylated form.</text>
</comment>
<dbReference type="InterPro" id="IPR050134">
    <property type="entry name" value="NAD-dep_sirtuin_deacylases"/>
</dbReference>